<comment type="caution">
    <text evidence="3">The sequence shown here is derived from an EMBL/GenBank/DDBJ whole genome shotgun (WGS) entry which is preliminary data.</text>
</comment>
<dbReference type="AlphaFoldDB" id="A0A9D4U6H4"/>
<name>A0A9D4U6H4_ADICA</name>
<dbReference type="PROSITE" id="PS50985">
    <property type="entry name" value="GRAS"/>
    <property type="match status" value="1"/>
</dbReference>
<accession>A0A9D4U6H4</accession>
<gene>
    <name evidence="3" type="ORF">GOP47_0022779</name>
</gene>
<protein>
    <submittedName>
        <fullName evidence="3">Uncharacterized protein</fullName>
    </submittedName>
</protein>
<keyword evidence="1" id="KW-0805">Transcription regulation</keyword>
<dbReference type="EMBL" id="JABFUD020000022">
    <property type="protein sequence ID" value="KAI5062240.1"/>
    <property type="molecule type" value="Genomic_DNA"/>
</dbReference>
<sequence>MHHGNTQEAQSLQNDGFSFSAQGDEVLHSSLNVPLQDAIAHIRDFFEQEDQDAASLSSFGELFSFHTKASEFAAVLKEDSPALNFNWSSPIDSRVQTLLMQPQEDDVNGGTKHDEAQKIGSALKPRKDFSIGKPRFHKYADGTISKLRYYDEYIDMKICKGRLPMYFELHDMLVQCASVVCLNDTNTAKAIAWKVKQLTSPYGSAAERLAHYFVKALYARFAGTGWSLYRGHLDEHRPSFTQILEAKMKIISSCPFTQASHLFSNETILRVAKGASKLVIFEHQMSGIQYPSLFKKLAALPGGPPTVSLIAHNVPHYSMLPAQTDVIFAALEEVGQRLSKCAALFMVPFHFTPWFGTRGKIHLQDFVSSKRLPGEVFVAISTSFLRFVTDDILDPRPIRLKSFKKLCDTCPDVFIKGAVSGAYSTPFYSTRFKEALSYFACIFDVLDTFIGRNNKDRLVFESEVLGKAILNVVACEGLPVSERVEKYKQWQAVIEEAGMQQLALNANIVHQMESLLKSWHKDYMIIEDRQNLLLGWRGRTLYALSTWKSPASSWAMPS</sequence>
<dbReference type="OrthoDB" id="1954906at2759"/>
<evidence type="ECO:0000313" key="3">
    <source>
        <dbReference type="EMBL" id="KAI5062240.1"/>
    </source>
</evidence>
<evidence type="ECO:0000256" key="1">
    <source>
        <dbReference type="ARBA" id="ARBA00023015"/>
    </source>
</evidence>
<reference evidence="3" key="1">
    <citation type="submission" date="2021-01" db="EMBL/GenBank/DDBJ databases">
        <title>Adiantum capillus-veneris genome.</title>
        <authorList>
            <person name="Fang Y."/>
            <person name="Liao Q."/>
        </authorList>
    </citation>
    <scope>NUCLEOTIDE SEQUENCE</scope>
    <source>
        <strain evidence="3">H3</strain>
        <tissue evidence="3">Leaf</tissue>
    </source>
</reference>
<keyword evidence="2" id="KW-0804">Transcription</keyword>
<dbReference type="Proteomes" id="UP000886520">
    <property type="component" value="Chromosome 22"/>
</dbReference>
<proteinExistence type="predicted"/>
<evidence type="ECO:0000313" key="4">
    <source>
        <dbReference type="Proteomes" id="UP000886520"/>
    </source>
</evidence>
<dbReference type="PANTHER" id="PTHR31636">
    <property type="entry name" value="OSJNBA0084A10.13 PROTEIN-RELATED"/>
    <property type="match status" value="1"/>
</dbReference>
<dbReference type="Pfam" id="PF03514">
    <property type="entry name" value="GRAS"/>
    <property type="match status" value="1"/>
</dbReference>
<organism evidence="3 4">
    <name type="scientific">Adiantum capillus-veneris</name>
    <name type="common">Maidenhair fern</name>
    <dbReference type="NCBI Taxonomy" id="13818"/>
    <lineage>
        <taxon>Eukaryota</taxon>
        <taxon>Viridiplantae</taxon>
        <taxon>Streptophyta</taxon>
        <taxon>Embryophyta</taxon>
        <taxon>Tracheophyta</taxon>
        <taxon>Polypodiopsida</taxon>
        <taxon>Polypodiidae</taxon>
        <taxon>Polypodiales</taxon>
        <taxon>Pteridineae</taxon>
        <taxon>Pteridaceae</taxon>
        <taxon>Vittarioideae</taxon>
        <taxon>Adiantum</taxon>
    </lineage>
</organism>
<dbReference type="InterPro" id="IPR005202">
    <property type="entry name" value="TF_GRAS"/>
</dbReference>
<evidence type="ECO:0000256" key="2">
    <source>
        <dbReference type="ARBA" id="ARBA00023163"/>
    </source>
</evidence>
<keyword evidence="4" id="KW-1185">Reference proteome</keyword>